<reference evidence="5 6" key="1">
    <citation type="submission" date="2018-11" db="EMBL/GenBank/DDBJ databases">
        <authorList>
            <consortium name="Pathogen Informatics"/>
        </authorList>
    </citation>
    <scope>NUCLEOTIDE SEQUENCE [LARGE SCALE GENOMIC DNA]</scope>
</reference>
<evidence type="ECO:0000313" key="6">
    <source>
        <dbReference type="Proteomes" id="UP000271889"/>
    </source>
</evidence>
<name>A0A3P6TTH1_CYLGO</name>
<organism evidence="5 6">
    <name type="scientific">Cylicostephanus goldi</name>
    <name type="common">Nematode worm</name>
    <dbReference type="NCBI Taxonomy" id="71465"/>
    <lineage>
        <taxon>Eukaryota</taxon>
        <taxon>Metazoa</taxon>
        <taxon>Ecdysozoa</taxon>
        <taxon>Nematoda</taxon>
        <taxon>Chromadorea</taxon>
        <taxon>Rhabditida</taxon>
        <taxon>Rhabditina</taxon>
        <taxon>Rhabditomorpha</taxon>
        <taxon>Strongyloidea</taxon>
        <taxon>Strongylidae</taxon>
        <taxon>Cylicostephanus</taxon>
    </lineage>
</organism>
<keyword evidence="2" id="KW-0547">Nucleotide-binding</keyword>
<gene>
    <name evidence="5" type="ORF">CGOC_LOCUS8329</name>
</gene>
<dbReference type="SUPFAM" id="SSF52029">
    <property type="entry name" value="GroEL apical domain-like"/>
    <property type="match status" value="1"/>
</dbReference>
<keyword evidence="4" id="KW-0143">Chaperone</keyword>
<evidence type="ECO:0000256" key="3">
    <source>
        <dbReference type="ARBA" id="ARBA00022840"/>
    </source>
</evidence>
<evidence type="ECO:0000256" key="1">
    <source>
        <dbReference type="ARBA" id="ARBA00008020"/>
    </source>
</evidence>
<dbReference type="EMBL" id="UYRV01030382">
    <property type="protein sequence ID" value="VDK84665.1"/>
    <property type="molecule type" value="Genomic_DNA"/>
</dbReference>
<dbReference type="InterPro" id="IPR002423">
    <property type="entry name" value="Cpn60/GroEL/TCP-1"/>
</dbReference>
<feature type="non-terminal residue" evidence="5">
    <location>
        <position position="181"/>
    </location>
</feature>
<dbReference type="InterPro" id="IPR027410">
    <property type="entry name" value="TCP-1-like_intermed_sf"/>
</dbReference>
<proteinExistence type="inferred from homology"/>
<keyword evidence="6" id="KW-1185">Reference proteome</keyword>
<dbReference type="Gene3D" id="3.50.7.10">
    <property type="entry name" value="GroEL"/>
    <property type="match status" value="1"/>
</dbReference>
<accession>A0A3P6TTH1</accession>
<dbReference type="Pfam" id="PF00118">
    <property type="entry name" value="Cpn60_TCP1"/>
    <property type="match status" value="1"/>
</dbReference>
<sequence>MGLTPQEVASGYEQAAEKALETLETLVIKEATDLRDLPMVKKFLRSAITSKQYDNEDVIAELVAKACVQTVPKNSYNFNVDNIRICKILGSGVSASMVGFSSFCIIWEVMNGMVFKRGAEGEIKQAKNARIAVYTCPFDLTQTETTGTVLIENADELMGFAKGEEWEVEKQVKALADSGVQ</sequence>
<dbReference type="Proteomes" id="UP000271889">
    <property type="component" value="Unassembled WGS sequence"/>
</dbReference>
<evidence type="ECO:0000256" key="4">
    <source>
        <dbReference type="ARBA" id="ARBA00023186"/>
    </source>
</evidence>
<dbReference type="OrthoDB" id="5805748at2759"/>
<dbReference type="PANTHER" id="PTHR11353">
    <property type="entry name" value="CHAPERONIN"/>
    <property type="match status" value="1"/>
</dbReference>
<protein>
    <submittedName>
        <fullName evidence="5">Uncharacterized protein</fullName>
    </submittedName>
</protein>
<dbReference type="Gene3D" id="1.10.560.10">
    <property type="entry name" value="GroEL-like equatorial domain"/>
    <property type="match status" value="1"/>
</dbReference>
<dbReference type="InterPro" id="IPR017998">
    <property type="entry name" value="Chaperone_TCP-1"/>
</dbReference>
<dbReference type="GO" id="GO:0005524">
    <property type="term" value="F:ATP binding"/>
    <property type="evidence" value="ECO:0007669"/>
    <property type="project" value="UniProtKB-KW"/>
</dbReference>
<dbReference type="InterPro" id="IPR027413">
    <property type="entry name" value="GROEL-like_equatorial_sf"/>
</dbReference>
<evidence type="ECO:0000256" key="2">
    <source>
        <dbReference type="ARBA" id="ARBA00022741"/>
    </source>
</evidence>
<dbReference type="InterPro" id="IPR027409">
    <property type="entry name" value="GroEL-like_apical_dom_sf"/>
</dbReference>
<keyword evidence="3" id="KW-0067">ATP-binding</keyword>
<dbReference type="Gene3D" id="3.30.260.10">
    <property type="entry name" value="TCP-1-like chaperonin intermediate domain"/>
    <property type="match status" value="1"/>
</dbReference>
<dbReference type="GO" id="GO:0140662">
    <property type="term" value="F:ATP-dependent protein folding chaperone"/>
    <property type="evidence" value="ECO:0007669"/>
    <property type="project" value="InterPro"/>
</dbReference>
<dbReference type="SUPFAM" id="SSF54849">
    <property type="entry name" value="GroEL-intermediate domain like"/>
    <property type="match status" value="1"/>
</dbReference>
<evidence type="ECO:0000313" key="5">
    <source>
        <dbReference type="EMBL" id="VDK84665.1"/>
    </source>
</evidence>
<comment type="similarity">
    <text evidence="1">Belongs to the TCP-1 chaperonin family.</text>
</comment>
<dbReference type="AlphaFoldDB" id="A0A3P6TTH1"/>